<keyword evidence="3" id="KW-1185">Reference proteome</keyword>
<reference evidence="2 3" key="1">
    <citation type="submission" date="2020-03" db="EMBL/GenBank/DDBJ databases">
        <title>Genomic Encyclopedia of Type Strains, Phase IV (KMG-IV): sequencing the most valuable type-strain genomes for metagenomic binning, comparative biology and taxonomic classification.</title>
        <authorList>
            <person name="Goeker M."/>
        </authorList>
    </citation>
    <scope>NUCLEOTIDE SEQUENCE [LARGE SCALE GENOMIC DNA]</scope>
    <source>
        <strain evidence="2 3">DSM 101599</strain>
    </source>
</reference>
<dbReference type="GO" id="GO:0016787">
    <property type="term" value="F:hydrolase activity"/>
    <property type="evidence" value="ECO:0007669"/>
    <property type="project" value="UniProtKB-KW"/>
</dbReference>
<gene>
    <name evidence="2" type="ORF">FHR24_000360</name>
</gene>
<dbReference type="Proteomes" id="UP000745859">
    <property type="component" value="Unassembled WGS sequence"/>
</dbReference>
<dbReference type="EMBL" id="JAASQL010000001">
    <property type="protein sequence ID" value="NIJ43921.1"/>
    <property type="molecule type" value="Genomic_DNA"/>
</dbReference>
<comment type="caution">
    <text evidence="2">The sequence shown here is derived from an EMBL/GenBank/DDBJ whole genome shotgun (WGS) entry which is preliminary data.</text>
</comment>
<dbReference type="NCBIfam" id="TIGR00010">
    <property type="entry name" value="YchF/TatD family DNA exonuclease"/>
    <property type="match status" value="1"/>
</dbReference>
<dbReference type="SUPFAM" id="SSF51556">
    <property type="entry name" value="Metallo-dependent hydrolases"/>
    <property type="match status" value="1"/>
</dbReference>
<name>A0ABX0U9U7_9FLAO</name>
<dbReference type="CDD" id="cd01310">
    <property type="entry name" value="TatD_DNAse"/>
    <property type="match status" value="1"/>
</dbReference>
<dbReference type="PANTHER" id="PTHR46124:SF4">
    <property type="entry name" value="HYDROLASE TATD"/>
    <property type="match status" value="1"/>
</dbReference>
<keyword evidence="2" id="KW-0378">Hydrolase</keyword>
<dbReference type="EC" id="3.1.21.-" evidence="2"/>
<dbReference type="InterPro" id="IPR001130">
    <property type="entry name" value="TatD-like"/>
</dbReference>
<dbReference type="PIRSF" id="PIRSF005902">
    <property type="entry name" value="DNase_TatD"/>
    <property type="match status" value="1"/>
</dbReference>
<evidence type="ECO:0000313" key="3">
    <source>
        <dbReference type="Proteomes" id="UP000745859"/>
    </source>
</evidence>
<protein>
    <submittedName>
        <fullName evidence="2">TatD DNase family protein</fullName>
        <ecNumber evidence="2">3.1.21.-</ecNumber>
    </submittedName>
</protein>
<dbReference type="Gene3D" id="3.20.20.140">
    <property type="entry name" value="Metal-dependent hydrolases"/>
    <property type="match status" value="1"/>
</dbReference>
<organism evidence="2 3">
    <name type="scientific">Wenyingzhuangia heitensis</name>
    <dbReference type="NCBI Taxonomy" id="1487859"/>
    <lineage>
        <taxon>Bacteria</taxon>
        <taxon>Pseudomonadati</taxon>
        <taxon>Bacteroidota</taxon>
        <taxon>Flavobacteriia</taxon>
        <taxon>Flavobacteriales</taxon>
        <taxon>Flavobacteriaceae</taxon>
        <taxon>Wenyingzhuangia</taxon>
    </lineage>
</organism>
<dbReference type="InterPro" id="IPR032466">
    <property type="entry name" value="Metal_Hydrolase"/>
</dbReference>
<proteinExistence type="predicted"/>
<accession>A0ABX0U9U7</accession>
<dbReference type="PANTHER" id="PTHR46124">
    <property type="entry name" value="D-AMINOACYL-TRNA DEACYLASE"/>
    <property type="match status" value="1"/>
</dbReference>
<dbReference type="Pfam" id="PF01026">
    <property type="entry name" value="TatD_DNase"/>
    <property type="match status" value="1"/>
</dbReference>
<evidence type="ECO:0000313" key="2">
    <source>
        <dbReference type="EMBL" id="NIJ43921.1"/>
    </source>
</evidence>
<sequence>MKTIGVSRSTAKGNAFYDKNRSQHLFRFKHTAKNKWILIFVPNFRLMIFTDTHTHLNSEQFDEDRNDMIQRAIDAGVERMFIPSVDSEYTQSMFKVSEAFPENVHLMMGVHPTHIKENYKEELAIAREWLETGKFVAVGEIGIDLYWDATYIHQQKEAFKTQVQWAKELGLPINIHCRNAFTEVFEILEEEKSEKLFGIFHCFTGTLEDAKKAIGYNLKLGIGGVSTFKNGKIDKFLTEIPLQHIVLETDAPYLAPTPFRGKRNESMYTVNVAEKLATIYQKSLTEIAEITTQNSKDVFGV</sequence>
<evidence type="ECO:0000256" key="1">
    <source>
        <dbReference type="ARBA" id="ARBA00022723"/>
    </source>
</evidence>
<keyword evidence="1" id="KW-0479">Metal-binding</keyword>
<dbReference type="InterPro" id="IPR015991">
    <property type="entry name" value="TatD/YcfH-like"/>
</dbReference>